<organism evidence="2 3">
    <name type="scientific">Mycobacterium heckeshornense</name>
    <dbReference type="NCBI Taxonomy" id="110505"/>
    <lineage>
        <taxon>Bacteria</taxon>
        <taxon>Bacillati</taxon>
        <taxon>Actinomycetota</taxon>
        <taxon>Actinomycetes</taxon>
        <taxon>Mycobacteriales</taxon>
        <taxon>Mycobacteriaceae</taxon>
        <taxon>Mycobacterium</taxon>
    </lineage>
</organism>
<protein>
    <submittedName>
        <fullName evidence="2">Uncharacterized protein</fullName>
    </submittedName>
</protein>
<evidence type="ECO:0000313" key="3">
    <source>
        <dbReference type="Proteomes" id="UP000595446"/>
    </source>
</evidence>
<reference evidence="2 3" key="1">
    <citation type="submission" date="2020-12" db="EMBL/GenBank/DDBJ databases">
        <title>Complete genome sequence of Mycobacterium heckeshornense JCM 15655T, closely related to a pathogenic non-tuberculous mycobacterial species Mycobacterium xenopi.</title>
        <authorList>
            <person name="Yoshida M."/>
            <person name="Fukano H."/>
            <person name="Asakura T."/>
            <person name="Suzuki M."/>
            <person name="Hoshino Y."/>
        </authorList>
    </citation>
    <scope>NUCLEOTIDE SEQUENCE [LARGE SCALE GENOMIC DNA]</scope>
    <source>
        <strain evidence="2 3">JCM 15655</strain>
    </source>
</reference>
<dbReference type="Proteomes" id="UP000595446">
    <property type="component" value="Chromosome"/>
</dbReference>
<name>A0A7R7GV49_9MYCO</name>
<dbReference type="EMBL" id="AP024237">
    <property type="protein sequence ID" value="BCO36014.1"/>
    <property type="molecule type" value="Genomic_DNA"/>
</dbReference>
<keyword evidence="3" id="KW-1185">Reference proteome</keyword>
<dbReference type="AlphaFoldDB" id="A0A7R7GV49"/>
<feature type="region of interest" description="Disordered" evidence="1">
    <location>
        <begin position="51"/>
        <end position="76"/>
    </location>
</feature>
<feature type="region of interest" description="Disordered" evidence="1">
    <location>
        <begin position="1"/>
        <end position="21"/>
    </location>
</feature>
<evidence type="ECO:0000313" key="2">
    <source>
        <dbReference type="EMBL" id="BCO36014.1"/>
    </source>
</evidence>
<evidence type="ECO:0000256" key="1">
    <source>
        <dbReference type="SAM" id="MobiDB-lite"/>
    </source>
</evidence>
<gene>
    <name evidence="2" type="ORF">MHEC_24470</name>
</gene>
<accession>A0A7R7GV49</accession>
<feature type="compositionally biased region" description="Basic and acidic residues" evidence="1">
    <location>
        <begin position="51"/>
        <end position="61"/>
    </location>
</feature>
<dbReference type="RefSeq" id="WP_142358647.1">
    <property type="nucleotide sequence ID" value="NZ_AP024237.1"/>
</dbReference>
<proteinExistence type="predicted"/>
<sequence>MAVNSGGGTPQQNAGEAAKPLAETEISAGSANAFDALVGIVSRIDKGPVEHLQERRDRDRTAWIGSPTFKRPPSHAERTFISPLCDERGSDGHWTLVDLSGGVWCRSWPSVAYQTRRDSFNPRGQR</sequence>